<organism evidence="11 12">
    <name type="scientific">Cordylochernes scorpioides</name>
    <dbReference type="NCBI Taxonomy" id="51811"/>
    <lineage>
        <taxon>Eukaryota</taxon>
        <taxon>Metazoa</taxon>
        <taxon>Ecdysozoa</taxon>
        <taxon>Arthropoda</taxon>
        <taxon>Chelicerata</taxon>
        <taxon>Arachnida</taxon>
        <taxon>Pseudoscorpiones</taxon>
        <taxon>Cheliferoidea</taxon>
        <taxon>Chernetidae</taxon>
        <taxon>Cordylochernes</taxon>
    </lineage>
</organism>
<evidence type="ECO:0000259" key="10">
    <source>
        <dbReference type="Pfam" id="PF01769"/>
    </source>
</evidence>
<feature type="transmembrane region" description="Helical" evidence="9">
    <location>
        <begin position="431"/>
        <end position="456"/>
    </location>
</feature>
<feature type="transmembrane region" description="Helical" evidence="9">
    <location>
        <begin position="543"/>
        <end position="562"/>
    </location>
</feature>
<feature type="transmembrane region" description="Helical" evidence="9">
    <location>
        <begin position="162"/>
        <end position="183"/>
    </location>
</feature>
<feature type="transmembrane region" description="Helical" evidence="9">
    <location>
        <begin position="574"/>
        <end position="598"/>
    </location>
</feature>
<feature type="transmembrane region" description="Helical" evidence="9">
    <location>
        <begin position="736"/>
        <end position="759"/>
    </location>
</feature>
<feature type="transmembrane region" description="Helical" evidence="9">
    <location>
        <begin position="195"/>
        <end position="214"/>
    </location>
</feature>
<feature type="transmembrane region" description="Helical" evidence="9">
    <location>
        <begin position="349"/>
        <end position="367"/>
    </location>
</feature>
<keyword evidence="8 9" id="KW-0472">Membrane</keyword>
<dbReference type="InterPro" id="IPR045349">
    <property type="entry name" value="SLC41A1-3"/>
</dbReference>
<feature type="domain" description="SLC41A/MgtE integral membrane" evidence="10">
    <location>
        <begin position="48"/>
        <end position="181"/>
    </location>
</feature>
<evidence type="ECO:0000256" key="5">
    <source>
        <dbReference type="ARBA" id="ARBA00022842"/>
    </source>
</evidence>
<dbReference type="Proteomes" id="UP001235939">
    <property type="component" value="Chromosome 02"/>
</dbReference>
<keyword evidence="7" id="KW-0406">Ion transport</keyword>
<proteinExistence type="inferred from homology"/>
<feature type="transmembrane region" description="Helical" evidence="9">
    <location>
        <begin position="510"/>
        <end position="531"/>
    </location>
</feature>
<feature type="domain" description="SLC41A/MgtE integral membrane" evidence="10">
    <location>
        <begin position="260"/>
        <end position="403"/>
    </location>
</feature>
<keyword evidence="3" id="KW-0813">Transport</keyword>
<evidence type="ECO:0000256" key="7">
    <source>
        <dbReference type="ARBA" id="ARBA00023065"/>
    </source>
</evidence>
<reference evidence="11 12" key="1">
    <citation type="submission" date="2022-01" db="EMBL/GenBank/DDBJ databases">
        <title>A chromosomal length assembly of Cordylochernes scorpioides.</title>
        <authorList>
            <person name="Zeh D."/>
            <person name="Zeh J."/>
        </authorList>
    </citation>
    <scope>NUCLEOTIDE SEQUENCE [LARGE SCALE GENOMIC DNA]</scope>
    <source>
        <strain evidence="11">IN4F17</strain>
        <tissue evidence="11">Whole Body</tissue>
    </source>
</reference>
<evidence type="ECO:0000256" key="1">
    <source>
        <dbReference type="ARBA" id="ARBA00004141"/>
    </source>
</evidence>
<dbReference type="InterPro" id="IPR006667">
    <property type="entry name" value="SLC41_membr_dom"/>
</dbReference>
<evidence type="ECO:0000256" key="6">
    <source>
        <dbReference type="ARBA" id="ARBA00022989"/>
    </source>
</evidence>
<evidence type="ECO:0000256" key="3">
    <source>
        <dbReference type="ARBA" id="ARBA00022448"/>
    </source>
</evidence>
<keyword evidence="4 9" id="KW-0812">Transmembrane</keyword>
<dbReference type="EMBL" id="CP092864">
    <property type="protein sequence ID" value="UYV62371.1"/>
    <property type="molecule type" value="Genomic_DNA"/>
</dbReference>
<gene>
    <name evidence="11" type="ORF">LAZ67_2000320</name>
</gene>
<dbReference type="InterPro" id="IPR036739">
    <property type="entry name" value="SLC41_membr_dom_sf"/>
</dbReference>
<feature type="transmembrane region" description="Helical" evidence="9">
    <location>
        <begin position="90"/>
        <end position="113"/>
    </location>
</feature>
<sequence>MGTSHKDDNECERSHLFPLALALSSLVCGGTGPHWQAFLEVTEIFILVPALLGLKGNLEMTLASRLSTQANLGRMDRSSDQWLLASGNMALIQCQALVVGFSASMFAVAMEWIPKGYFNWSHVAVLVASSVVTASLASLILGALMVAVVIVSRKLAINPDNVATPIAASLGDLTTLVLLALLSTAFLRTIDTHPYLAPTIAVLFLLSTPVWALIARGNVFTYEVLYTGWVPVIAAMIISSIGGCILNVAVSKFRGIAVFQPVINGVGGNLVAVQASRISTYFHQRVPLGRLPREESICLEPCTVLFSSSNLHSRTGRLLLAMAVPGHLIFVFGIRMVQAGHTSVTPVFLVAYLLSALVQVALLLYAARVMVSWMWHRGVDPDNSAIPYLTALGDLLGTALLAVAFVVLFAIGDQDSDANLGRMDRSSDQWLLASGNMALIQCQALVVGFSASMFAVAMEWIPKGYFNWSHVAVLVASSVVTASLASLILGALMVAVVIVSRKLAINPDNVATPIAASLGDLTTLVLLALLSTAFLRTIDTHPYLAPTIAVLFLLSTPVWALIARGNVFTYEVLYTGWVPVIAAMIISSIGGCILNVAVSKFRGIAVFQPVINGVGGNLVAVQASRISTYFHQRVPLGRLPREESICLEPCTVLFSSSNLHSRTGRLLLAMAVPGHLIFVFGIRMVQAGHTSVTPVFLVAYLLSALVQVALLLYAARVMVSWMWHRGVDPDNSAIPYLTALGDLLGTALLAVAFVVLFAIGDQDSDVGD</sequence>
<keyword evidence="5" id="KW-0460">Magnesium</keyword>
<evidence type="ECO:0000256" key="8">
    <source>
        <dbReference type="ARBA" id="ARBA00023136"/>
    </source>
</evidence>
<name>A0ABY6K241_9ARAC</name>
<evidence type="ECO:0000256" key="2">
    <source>
        <dbReference type="ARBA" id="ARBA00009749"/>
    </source>
</evidence>
<comment type="subcellular location">
    <subcellularLocation>
        <location evidence="1">Membrane</location>
        <topology evidence="1">Multi-pass membrane protein</topology>
    </subcellularLocation>
</comment>
<evidence type="ECO:0000313" key="11">
    <source>
        <dbReference type="EMBL" id="UYV62371.1"/>
    </source>
</evidence>
<keyword evidence="12" id="KW-1185">Reference proteome</keyword>
<feature type="transmembrane region" description="Helical" evidence="9">
    <location>
        <begin position="388"/>
        <end position="411"/>
    </location>
</feature>
<feature type="transmembrane region" description="Helical" evidence="9">
    <location>
        <begin position="468"/>
        <end position="498"/>
    </location>
</feature>
<feature type="domain" description="SLC41A/MgtE integral membrane" evidence="10">
    <location>
        <begin position="608"/>
        <end position="751"/>
    </location>
</feature>
<dbReference type="Pfam" id="PF01769">
    <property type="entry name" value="MgtE"/>
    <property type="match status" value="4"/>
</dbReference>
<feature type="transmembrane region" description="Helical" evidence="9">
    <location>
        <begin position="666"/>
        <end position="685"/>
    </location>
</feature>
<dbReference type="PANTHER" id="PTHR16228:SF7">
    <property type="entry name" value="SLC41A_MGTE INTEGRAL MEMBRANE DOMAIN-CONTAINING PROTEIN"/>
    <property type="match status" value="1"/>
</dbReference>
<feature type="transmembrane region" description="Helical" evidence="9">
    <location>
        <begin position="226"/>
        <end position="250"/>
    </location>
</feature>
<feature type="transmembrane region" description="Helical" evidence="9">
    <location>
        <begin position="318"/>
        <end position="337"/>
    </location>
</feature>
<feature type="domain" description="SLC41A/MgtE integral membrane" evidence="10">
    <location>
        <begin position="419"/>
        <end position="529"/>
    </location>
</feature>
<feature type="transmembrane region" description="Helical" evidence="9">
    <location>
        <begin position="125"/>
        <end position="150"/>
    </location>
</feature>
<accession>A0ABY6K241</accession>
<evidence type="ECO:0000256" key="9">
    <source>
        <dbReference type="SAM" id="Phobius"/>
    </source>
</evidence>
<evidence type="ECO:0000256" key="4">
    <source>
        <dbReference type="ARBA" id="ARBA00022692"/>
    </source>
</evidence>
<dbReference type="PANTHER" id="PTHR16228">
    <property type="entry name" value="DIVALENT CATION TRANSPORTER SOLUTE CARRIER FAMILY 41"/>
    <property type="match status" value="1"/>
</dbReference>
<dbReference type="Gene3D" id="1.10.357.20">
    <property type="entry name" value="SLC41 divalent cation transporters, integral membrane domain"/>
    <property type="match status" value="4"/>
</dbReference>
<evidence type="ECO:0000313" key="12">
    <source>
        <dbReference type="Proteomes" id="UP001235939"/>
    </source>
</evidence>
<protein>
    <recommendedName>
        <fullName evidence="10">SLC41A/MgtE integral membrane domain-containing protein</fullName>
    </recommendedName>
</protein>
<keyword evidence="6 9" id="KW-1133">Transmembrane helix</keyword>
<dbReference type="SUPFAM" id="SSF161093">
    <property type="entry name" value="MgtE membrane domain-like"/>
    <property type="match status" value="4"/>
</dbReference>
<comment type="similarity">
    <text evidence="2">Belongs to the SLC41A transporter family.</text>
</comment>
<feature type="transmembrane region" description="Helical" evidence="9">
    <location>
        <begin position="697"/>
        <end position="715"/>
    </location>
</feature>